<dbReference type="AlphaFoldDB" id="A0AAV7MWV2"/>
<reference evidence="2" key="1">
    <citation type="journal article" date="2022" name="bioRxiv">
        <title>Sequencing and chromosome-scale assembly of the giantPleurodeles waltlgenome.</title>
        <authorList>
            <person name="Brown T."/>
            <person name="Elewa A."/>
            <person name="Iarovenko S."/>
            <person name="Subramanian E."/>
            <person name="Araus A.J."/>
            <person name="Petzold A."/>
            <person name="Susuki M."/>
            <person name="Suzuki K.-i.T."/>
            <person name="Hayashi T."/>
            <person name="Toyoda A."/>
            <person name="Oliveira C."/>
            <person name="Osipova E."/>
            <person name="Leigh N.D."/>
            <person name="Simon A."/>
            <person name="Yun M.H."/>
        </authorList>
    </citation>
    <scope>NUCLEOTIDE SEQUENCE</scope>
    <source>
        <strain evidence="2">20211129_DDA</strain>
        <tissue evidence="2">Liver</tissue>
    </source>
</reference>
<evidence type="ECO:0000256" key="1">
    <source>
        <dbReference type="SAM" id="MobiDB-lite"/>
    </source>
</evidence>
<accession>A0AAV7MWV2</accession>
<proteinExistence type="predicted"/>
<organism evidence="2 3">
    <name type="scientific">Pleurodeles waltl</name>
    <name type="common">Iberian ribbed newt</name>
    <dbReference type="NCBI Taxonomy" id="8319"/>
    <lineage>
        <taxon>Eukaryota</taxon>
        <taxon>Metazoa</taxon>
        <taxon>Chordata</taxon>
        <taxon>Craniata</taxon>
        <taxon>Vertebrata</taxon>
        <taxon>Euteleostomi</taxon>
        <taxon>Amphibia</taxon>
        <taxon>Batrachia</taxon>
        <taxon>Caudata</taxon>
        <taxon>Salamandroidea</taxon>
        <taxon>Salamandridae</taxon>
        <taxon>Pleurodelinae</taxon>
        <taxon>Pleurodeles</taxon>
    </lineage>
</organism>
<comment type="caution">
    <text evidence="2">The sequence shown here is derived from an EMBL/GenBank/DDBJ whole genome shotgun (WGS) entry which is preliminary data.</text>
</comment>
<gene>
    <name evidence="2" type="ORF">NDU88_004934</name>
</gene>
<feature type="compositionally biased region" description="Polar residues" evidence="1">
    <location>
        <begin position="1"/>
        <end position="17"/>
    </location>
</feature>
<keyword evidence="3" id="KW-1185">Reference proteome</keyword>
<feature type="region of interest" description="Disordered" evidence="1">
    <location>
        <begin position="1"/>
        <end position="52"/>
    </location>
</feature>
<evidence type="ECO:0000313" key="2">
    <source>
        <dbReference type="EMBL" id="KAJ1107544.1"/>
    </source>
</evidence>
<sequence length="134" mass="14593">MVATSSQPNRGQDVSPSKNKRQTVAEIHQSAQSLTVESQAHEISGNSPLQGTKEVPQVVLTVIGQDGWTLQETSAEAPGREDEIWGTYEEVMGEENSPNEEEQGEVGRSDYTINTINASLLAAVKALTWQSHKM</sequence>
<evidence type="ECO:0000313" key="3">
    <source>
        <dbReference type="Proteomes" id="UP001066276"/>
    </source>
</evidence>
<protein>
    <submittedName>
        <fullName evidence="2">Uncharacterized protein</fullName>
    </submittedName>
</protein>
<feature type="compositionally biased region" description="Polar residues" evidence="1">
    <location>
        <begin position="29"/>
        <end position="38"/>
    </location>
</feature>
<name>A0AAV7MWV2_PLEWA</name>
<dbReference type="EMBL" id="JANPWB010000013">
    <property type="protein sequence ID" value="KAJ1107544.1"/>
    <property type="molecule type" value="Genomic_DNA"/>
</dbReference>
<dbReference type="Proteomes" id="UP001066276">
    <property type="component" value="Chromosome 9"/>
</dbReference>